<dbReference type="Pfam" id="PF13648">
    <property type="entry name" value="Lipocalin_4"/>
    <property type="match status" value="1"/>
</dbReference>
<protein>
    <recommendedName>
        <fullName evidence="1">Lipocalin-like domain-containing protein</fullName>
    </recommendedName>
</protein>
<accession>A0A7C3IEH9</accession>
<dbReference type="InterPro" id="IPR024311">
    <property type="entry name" value="Lipocalin-like"/>
</dbReference>
<dbReference type="EMBL" id="DSVL01000286">
    <property type="protein sequence ID" value="HFH29703.1"/>
    <property type="molecule type" value="Genomic_DNA"/>
</dbReference>
<comment type="caution">
    <text evidence="2">The sequence shown here is derived from an EMBL/GenBank/DDBJ whole genome shotgun (WGS) entry which is preliminary data.</text>
</comment>
<name>A0A7C3IEH9_9SPIR</name>
<evidence type="ECO:0000313" key="2">
    <source>
        <dbReference type="EMBL" id="HFH29703.1"/>
    </source>
</evidence>
<organism evidence="2">
    <name type="scientific">Gracilinema caldarium</name>
    <dbReference type="NCBI Taxonomy" id="215591"/>
    <lineage>
        <taxon>Bacteria</taxon>
        <taxon>Pseudomonadati</taxon>
        <taxon>Spirochaetota</taxon>
        <taxon>Spirochaetia</taxon>
        <taxon>Spirochaetales</taxon>
        <taxon>Breznakiellaceae</taxon>
        <taxon>Gracilinema</taxon>
    </lineage>
</organism>
<reference evidence="2" key="1">
    <citation type="journal article" date="2020" name="mSystems">
        <title>Genome- and Community-Level Interaction Insights into Carbon Utilization and Element Cycling Functions of Hydrothermarchaeota in Hydrothermal Sediment.</title>
        <authorList>
            <person name="Zhou Z."/>
            <person name="Liu Y."/>
            <person name="Xu W."/>
            <person name="Pan J."/>
            <person name="Luo Z.H."/>
            <person name="Li M."/>
        </authorList>
    </citation>
    <scope>NUCLEOTIDE SEQUENCE [LARGE SCALE GENOMIC DNA]</scope>
    <source>
        <strain evidence="2">SpSt-503</strain>
    </source>
</reference>
<sequence>MGTWKHTSTYDHTTYTSTDITQLTLNADGTFIQLRDKVNSNDPDTHDYGALKGTYSVDAEGNITISETYYADNLSSFSIEGADWTPYDHPNEYKGPVLVIGNQLYTQAFLIAQGLVSGIVGTWGVEGMNKMWDSDANAYDQTYFKYELVFMNDGTVTRNRYESSTGTFGLPESSTGTYSYSNGTFTMQIDSETYTNKVTIYNNKYLIFGDETSATANAFIKQ</sequence>
<proteinExistence type="predicted"/>
<gene>
    <name evidence="2" type="ORF">ENS59_09375</name>
</gene>
<dbReference type="AlphaFoldDB" id="A0A7C3IEH9"/>
<evidence type="ECO:0000259" key="1">
    <source>
        <dbReference type="Pfam" id="PF13648"/>
    </source>
</evidence>
<feature type="domain" description="Lipocalin-like" evidence="1">
    <location>
        <begin position="119"/>
        <end position="202"/>
    </location>
</feature>